<evidence type="ECO:0008006" key="4">
    <source>
        <dbReference type="Google" id="ProtNLM"/>
    </source>
</evidence>
<proteinExistence type="predicted"/>
<name>A0A1L9BK52_9BACT</name>
<organism evidence="2 3">
    <name type="scientific">Cystobacter ferrugineus</name>
    <dbReference type="NCBI Taxonomy" id="83449"/>
    <lineage>
        <taxon>Bacteria</taxon>
        <taxon>Pseudomonadati</taxon>
        <taxon>Myxococcota</taxon>
        <taxon>Myxococcia</taxon>
        <taxon>Myxococcales</taxon>
        <taxon>Cystobacterineae</taxon>
        <taxon>Archangiaceae</taxon>
        <taxon>Cystobacter</taxon>
    </lineage>
</organism>
<feature type="signal peptide" evidence="1">
    <location>
        <begin position="1"/>
        <end position="20"/>
    </location>
</feature>
<dbReference type="RefSeq" id="WP_071896681.1">
    <property type="nucleotide sequence ID" value="NZ_MPIN01000001.1"/>
</dbReference>
<evidence type="ECO:0000313" key="2">
    <source>
        <dbReference type="EMBL" id="OJH42586.1"/>
    </source>
</evidence>
<comment type="caution">
    <text evidence="2">The sequence shown here is derived from an EMBL/GenBank/DDBJ whole genome shotgun (WGS) entry which is preliminary data.</text>
</comment>
<dbReference type="AlphaFoldDB" id="A0A1L9BK52"/>
<reference evidence="2 3" key="2">
    <citation type="submission" date="2016-12" db="EMBL/GenBank/DDBJ databases">
        <title>Draft Genome Sequence of Cystobacter ferrugineus Strain Cbfe23.</title>
        <authorList>
            <person name="Akbar S."/>
            <person name="Dowd S.E."/>
            <person name="Stevens D.C."/>
        </authorList>
    </citation>
    <scope>NUCLEOTIDE SEQUENCE [LARGE SCALE GENOMIC DNA]</scope>
    <source>
        <strain evidence="2 3">Cbfe23</strain>
    </source>
</reference>
<accession>A0A1L9BK52</accession>
<keyword evidence="1" id="KW-0732">Signal</keyword>
<sequence>MRIKSLLAVFISGLTLSLTACGTEAVQVPESEPAPAEQQVSVDEQASRQSTAIVGGCPLKWTCDYTRYYSTQAQCAAACGSDTCTRDYACTGGCICP</sequence>
<dbReference type="Proteomes" id="UP000182229">
    <property type="component" value="Unassembled WGS sequence"/>
</dbReference>
<dbReference type="PROSITE" id="PS51257">
    <property type="entry name" value="PROKAR_LIPOPROTEIN"/>
    <property type="match status" value="1"/>
</dbReference>
<feature type="chain" id="PRO_5013290314" description="Lipoprotein" evidence="1">
    <location>
        <begin position="21"/>
        <end position="97"/>
    </location>
</feature>
<evidence type="ECO:0000313" key="3">
    <source>
        <dbReference type="Proteomes" id="UP000182229"/>
    </source>
</evidence>
<gene>
    <name evidence="2" type="ORF">BON30_05200</name>
</gene>
<keyword evidence="3" id="KW-1185">Reference proteome</keyword>
<dbReference type="STRING" id="83449.BON30_05200"/>
<reference evidence="3" key="1">
    <citation type="submission" date="2016-11" db="EMBL/GenBank/DDBJ databases">
        <authorList>
            <person name="Shukria A."/>
            <person name="Stevens D.C."/>
        </authorList>
    </citation>
    <scope>NUCLEOTIDE SEQUENCE [LARGE SCALE GENOMIC DNA]</scope>
    <source>
        <strain evidence="3">Cbfe23</strain>
    </source>
</reference>
<dbReference type="OrthoDB" id="5519391at2"/>
<evidence type="ECO:0000256" key="1">
    <source>
        <dbReference type="SAM" id="SignalP"/>
    </source>
</evidence>
<dbReference type="EMBL" id="MPIN01000001">
    <property type="protein sequence ID" value="OJH42586.1"/>
    <property type="molecule type" value="Genomic_DNA"/>
</dbReference>
<protein>
    <recommendedName>
        <fullName evidence="4">Lipoprotein</fullName>
    </recommendedName>
</protein>